<accession>A0A319DCA7</accession>
<feature type="region of interest" description="Disordered" evidence="1">
    <location>
        <begin position="45"/>
        <end position="71"/>
    </location>
</feature>
<feature type="compositionally biased region" description="Pro residues" evidence="1">
    <location>
        <begin position="53"/>
        <end position="69"/>
    </location>
</feature>
<dbReference type="EMBL" id="KZ825861">
    <property type="protein sequence ID" value="PYH95025.1"/>
    <property type="molecule type" value="Genomic_DNA"/>
</dbReference>
<evidence type="ECO:0000256" key="1">
    <source>
        <dbReference type="SAM" id="MobiDB-lite"/>
    </source>
</evidence>
<gene>
    <name evidence="2" type="ORF">BO71DRAFT_215400</name>
</gene>
<keyword evidence="3" id="KW-1185">Reference proteome</keyword>
<name>A0A319DCA7_9EURO</name>
<evidence type="ECO:0000313" key="2">
    <source>
        <dbReference type="EMBL" id="PYH95025.1"/>
    </source>
</evidence>
<proteinExistence type="predicted"/>
<protein>
    <submittedName>
        <fullName evidence="2">Uncharacterized protein</fullName>
    </submittedName>
</protein>
<dbReference type="VEuPathDB" id="FungiDB:BO71DRAFT_215400"/>
<organism evidence="2 3">
    <name type="scientific">Aspergillus ellipticus CBS 707.79</name>
    <dbReference type="NCBI Taxonomy" id="1448320"/>
    <lineage>
        <taxon>Eukaryota</taxon>
        <taxon>Fungi</taxon>
        <taxon>Dikarya</taxon>
        <taxon>Ascomycota</taxon>
        <taxon>Pezizomycotina</taxon>
        <taxon>Eurotiomycetes</taxon>
        <taxon>Eurotiomycetidae</taxon>
        <taxon>Eurotiales</taxon>
        <taxon>Aspergillaceae</taxon>
        <taxon>Aspergillus</taxon>
        <taxon>Aspergillus subgen. Circumdati</taxon>
    </lineage>
</organism>
<reference evidence="2 3" key="1">
    <citation type="submission" date="2018-02" db="EMBL/GenBank/DDBJ databases">
        <title>The genomes of Aspergillus section Nigri reveals drivers in fungal speciation.</title>
        <authorList>
            <consortium name="DOE Joint Genome Institute"/>
            <person name="Vesth T.C."/>
            <person name="Nybo J."/>
            <person name="Theobald S."/>
            <person name="Brandl J."/>
            <person name="Frisvad J.C."/>
            <person name="Nielsen K.F."/>
            <person name="Lyhne E.K."/>
            <person name="Kogle M.E."/>
            <person name="Kuo A."/>
            <person name="Riley R."/>
            <person name="Clum A."/>
            <person name="Nolan M."/>
            <person name="Lipzen A."/>
            <person name="Salamov A."/>
            <person name="Henrissat B."/>
            <person name="Wiebenga A."/>
            <person name="De vries R.P."/>
            <person name="Grigoriev I.V."/>
            <person name="Mortensen U.H."/>
            <person name="Andersen M.R."/>
            <person name="Baker S.E."/>
        </authorList>
    </citation>
    <scope>NUCLEOTIDE SEQUENCE [LARGE SCALE GENOMIC DNA]</scope>
    <source>
        <strain evidence="2 3">CBS 707.79</strain>
    </source>
</reference>
<dbReference type="AlphaFoldDB" id="A0A319DCA7"/>
<evidence type="ECO:0000313" key="3">
    <source>
        <dbReference type="Proteomes" id="UP000247810"/>
    </source>
</evidence>
<sequence>MPAVGTVTGAIGRYRLSLPGPALAPGPVFFFSFFLRSLPCNGRGPPYSAPGQPIRPTPNSPGRPSPPLPLRIQASEKPKSVLASPLASSRLQEPFARYFFFLPPFLFSFSSHPL</sequence>
<dbReference type="Proteomes" id="UP000247810">
    <property type="component" value="Unassembled WGS sequence"/>
</dbReference>